<dbReference type="PANTHER" id="PTHR30532:SF26">
    <property type="entry name" value="IRON(3+)-HYDROXAMATE-BINDING PROTEIN FHUD"/>
    <property type="match status" value="1"/>
</dbReference>
<dbReference type="AlphaFoldDB" id="A0A1E3AD26"/>
<feature type="domain" description="Fe/B12 periplasmic-binding" evidence="7">
    <location>
        <begin position="83"/>
        <end position="340"/>
    </location>
</feature>
<dbReference type="EMBL" id="MCGH01000002">
    <property type="protein sequence ID" value="ODM06652.1"/>
    <property type="molecule type" value="Genomic_DNA"/>
</dbReference>
<dbReference type="SUPFAM" id="SSF53807">
    <property type="entry name" value="Helical backbone' metal receptor"/>
    <property type="match status" value="1"/>
</dbReference>
<dbReference type="InterPro" id="IPR051313">
    <property type="entry name" value="Bact_iron-sidero_bind"/>
</dbReference>
<evidence type="ECO:0000256" key="5">
    <source>
        <dbReference type="SAM" id="MobiDB-lite"/>
    </source>
</evidence>
<evidence type="ECO:0000256" key="6">
    <source>
        <dbReference type="SAM" id="SignalP"/>
    </source>
</evidence>
<reference evidence="8 9" key="1">
    <citation type="submission" date="2016-07" db="EMBL/GenBank/DDBJ databases">
        <title>Characterization of isolates of Eisenbergiella tayi derived from blood cultures, using whole genome sequencing.</title>
        <authorList>
            <person name="Burdz T."/>
            <person name="Wiebe D."/>
            <person name="Huynh C."/>
            <person name="Bernard K."/>
        </authorList>
    </citation>
    <scope>NUCLEOTIDE SEQUENCE [LARGE SCALE GENOMIC DNA]</scope>
    <source>
        <strain evidence="8 9">NML 110608</strain>
    </source>
</reference>
<name>A0A1E3AD26_9FIRM</name>
<comment type="similarity">
    <text evidence="2">Belongs to the bacterial solute-binding protein 8 family.</text>
</comment>
<comment type="subcellular location">
    <subcellularLocation>
        <location evidence="1">Cell envelope</location>
    </subcellularLocation>
</comment>
<feature type="region of interest" description="Disordered" evidence="5">
    <location>
        <begin position="26"/>
        <end position="67"/>
    </location>
</feature>
<dbReference type="Pfam" id="PF01497">
    <property type="entry name" value="Peripla_BP_2"/>
    <property type="match status" value="1"/>
</dbReference>
<evidence type="ECO:0000256" key="1">
    <source>
        <dbReference type="ARBA" id="ARBA00004196"/>
    </source>
</evidence>
<dbReference type="GO" id="GO:0030288">
    <property type="term" value="C:outer membrane-bounded periplasmic space"/>
    <property type="evidence" value="ECO:0007669"/>
    <property type="project" value="TreeGrafter"/>
</dbReference>
<dbReference type="PANTHER" id="PTHR30532">
    <property type="entry name" value="IRON III DICITRATE-BINDING PERIPLASMIC PROTEIN"/>
    <property type="match status" value="1"/>
</dbReference>
<keyword evidence="3" id="KW-0813">Transport</keyword>
<dbReference type="PATRIC" id="fig|1432052.4.peg.2839"/>
<sequence length="343" mass="37949">MIKRNKKVLLACAPLILAGLLGACSSSSGPASENPSVKESRADSISEETVQGNPEMTETETTAAEGMRTVETDKGPVEIPVNPQVIVSDYYLGEFLAVDVKPVIASPYSLSNPFLEGKTDGIEELNTVSAETSLEMIVAQEPDLIVTITEADYEKYAEIAPTVYIQDGKRSDEDLFRYIADLVGKGDEAEVYITDFNKRVMDVKEEIQGIVGERTVSIVEVWPQQIYTMGSHFARGGSILYDMWELKAPEKVQTEMVDADTSYEVVSLEALPEYTGDFILYGILADTDSSFVEDSALWNSLDAVKEGRLLPYEQVAFMHRDPITLNAQLDIFVEFFRGFEGKE</sequence>
<protein>
    <submittedName>
        <fullName evidence="8">Iron(3+)-hydroxamate-binding protein FhuD</fullName>
    </submittedName>
</protein>
<evidence type="ECO:0000256" key="3">
    <source>
        <dbReference type="ARBA" id="ARBA00022448"/>
    </source>
</evidence>
<dbReference type="GO" id="GO:1901678">
    <property type="term" value="P:iron coordination entity transport"/>
    <property type="evidence" value="ECO:0007669"/>
    <property type="project" value="UniProtKB-ARBA"/>
</dbReference>
<evidence type="ECO:0000256" key="2">
    <source>
        <dbReference type="ARBA" id="ARBA00008814"/>
    </source>
</evidence>
<proteinExistence type="inferred from homology"/>
<evidence type="ECO:0000313" key="8">
    <source>
        <dbReference type="EMBL" id="ODM06652.1"/>
    </source>
</evidence>
<comment type="caution">
    <text evidence="8">The sequence shown here is derived from an EMBL/GenBank/DDBJ whole genome shotgun (WGS) entry which is preliminary data.</text>
</comment>
<keyword evidence="4 6" id="KW-0732">Signal</keyword>
<evidence type="ECO:0000313" key="9">
    <source>
        <dbReference type="Proteomes" id="UP000094067"/>
    </source>
</evidence>
<dbReference type="PROSITE" id="PS51257">
    <property type="entry name" value="PROKAR_LIPOPROTEIN"/>
    <property type="match status" value="1"/>
</dbReference>
<dbReference type="Proteomes" id="UP000094067">
    <property type="component" value="Unassembled WGS sequence"/>
</dbReference>
<dbReference type="RefSeq" id="WP_069152509.1">
    <property type="nucleotide sequence ID" value="NZ_MCGH01000002.1"/>
</dbReference>
<dbReference type="InterPro" id="IPR002491">
    <property type="entry name" value="ABC_transptr_periplasmic_BD"/>
</dbReference>
<organism evidence="8 9">
    <name type="scientific">Eisenbergiella tayi</name>
    <dbReference type="NCBI Taxonomy" id="1432052"/>
    <lineage>
        <taxon>Bacteria</taxon>
        <taxon>Bacillati</taxon>
        <taxon>Bacillota</taxon>
        <taxon>Clostridia</taxon>
        <taxon>Lachnospirales</taxon>
        <taxon>Lachnospiraceae</taxon>
        <taxon>Eisenbergiella</taxon>
    </lineage>
</organism>
<evidence type="ECO:0000259" key="7">
    <source>
        <dbReference type="PROSITE" id="PS50983"/>
    </source>
</evidence>
<evidence type="ECO:0000256" key="4">
    <source>
        <dbReference type="ARBA" id="ARBA00022729"/>
    </source>
</evidence>
<dbReference type="Gene3D" id="3.40.50.1980">
    <property type="entry name" value="Nitrogenase molybdenum iron protein domain"/>
    <property type="match status" value="2"/>
</dbReference>
<feature type="signal peptide" evidence="6">
    <location>
        <begin position="1"/>
        <end position="23"/>
    </location>
</feature>
<dbReference type="PROSITE" id="PS50983">
    <property type="entry name" value="FE_B12_PBP"/>
    <property type="match status" value="1"/>
</dbReference>
<feature type="chain" id="PRO_5038420892" evidence="6">
    <location>
        <begin position="24"/>
        <end position="343"/>
    </location>
</feature>
<gene>
    <name evidence="8" type="primary">fhuD</name>
    <name evidence="8" type="ORF">BEI61_02542</name>
</gene>
<feature type="compositionally biased region" description="Low complexity" evidence="5">
    <location>
        <begin position="55"/>
        <end position="65"/>
    </location>
</feature>
<accession>A0A1E3AD26</accession>